<gene>
    <name evidence="1" type="ORF">T10_811</name>
</gene>
<dbReference type="EMBL" id="JYDO01000018">
    <property type="protein sequence ID" value="KRZ77606.1"/>
    <property type="molecule type" value="Genomic_DNA"/>
</dbReference>
<proteinExistence type="predicted"/>
<accession>A0A0V1N0M8</accession>
<dbReference type="AlphaFoldDB" id="A0A0V1N0M8"/>
<name>A0A0V1N0M8_9BILA</name>
<reference evidence="1 2" key="1">
    <citation type="submission" date="2015-01" db="EMBL/GenBank/DDBJ databases">
        <title>Evolution of Trichinella species and genotypes.</title>
        <authorList>
            <person name="Korhonen P.K."/>
            <person name="Edoardo P."/>
            <person name="Giuseppe L.R."/>
            <person name="Gasser R.B."/>
        </authorList>
    </citation>
    <scope>NUCLEOTIDE SEQUENCE [LARGE SCALE GENOMIC DNA]</scope>
    <source>
        <strain evidence="1">ISS1980</strain>
    </source>
</reference>
<protein>
    <submittedName>
        <fullName evidence="1">Uncharacterized protein</fullName>
    </submittedName>
</protein>
<dbReference type="Proteomes" id="UP000054843">
    <property type="component" value="Unassembled WGS sequence"/>
</dbReference>
<evidence type="ECO:0000313" key="1">
    <source>
        <dbReference type="EMBL" id="KRZ77606.1"/>
    </source>
</evidence>
<sequence>MKFQIKILRSEPMLNRQFTIVEFPLTAYAAVTNGLEEDGPTDTKHVRILFSVVGSRADNERIQVPVDCPSCTGSVVIFRERQCQYCTAHSYANDSVAQRIQMQMSSILPIAAPGMCFPAKIVMSLNRGQPPDITASLKYIKYTVVVL</sequence>
<keyword evidence="2" id="KW-1185">Reference proteome</keyword>
<organism evidence="1 2">
    <name type="scientific">Trichinella papuae</name>
    <dbReference type="NCBI Taxonomy" id="268474"/>
    <lineage>
        <taxon>Eukaryota</taxon>
        <taxon>Metazoa</taxon>
        <taxon>Ecdysozoa</taxon>
        <taxon>Nematoda</taxon>
        <taxon>Enoplea</taxon>
        <taxon>Dorylaimia</taxon>
        <taxon>Trichinellida</taxon>
        <taxon>Trichinellidae</taxon>
        <taxon>Trichinella</taxon>
    </lineage>
</organism>
<evidence type="ECO:0000313" key="2">
    <source>
        <dbReference type="Proteomes" id="UP000054843"/>
    </source>
</evidence>
<comment type="caution">
    <text evidence="1">The sequence shown here is derived from an EMBL/GenBank/DDBJ whole genome shotgun (WGS) entry which is preliminary data.</text>
</comment>